<keyword evidence="3" id="KW-0804">Transcription</keyword>
<dbReference type="InterPro" id="IPR036286">
    <property type="entry name" value="LexA/Signal_pep-like_sf"/>
</dbReference>
<dbReference type="SUPFAM" id="SSF47413">
    <property type="entry name" value="lambda repressor-like DNA-binding domains"/>
    <property type="match status" value="1"/>
</dbReference>
<dbReference type="Proteomes" id="UP000550508">
    <property type="component" value="Unassembled WGS sequence"/>
</dbReference>
<organism evidence="5 6">
    <name type="scientific">Phyllobacterium pellucidum</name>
    <dbReference type="NCBI Taxonomy" id="2740464"/>
    <lineage>
        <taxon>Bacteria</taxon>
        <taxon>Pseudomonadati</taxon>
        <taxon>Pseudomonadota</taxon>
        <taxon>Alphaproteobacteria</taxon>
        <taxon>Hyphomicrobiales</taxon>
        <taxon>Phyllobacteriaceae</taxon>
        <taxon>Phyllobacterium</taxon>
    </lineage>
</organism>
<keyword evidence="1" id="KW-0805">Transcription regulation</keyword>
<dbReference type="CDD" id="cd00093">
    <property type="entry name" value="HTH_XRE"/>
    <property type="match status" value="1"/>
</dbReference>
<accession>A0A849VPL9</accession>
<protein>
    <submittedName>
        <fullName evidence="5">Helix-turn-helix domain-containing protein</fullName>
    </submittedName>
</protein>
<dbReference type="PROSITE" id="PS50943">
    <property type="entry name" value="HTH_CROC1"/>
    <property type="match status" value="1"/>
</dbReference>
<gene>
    <name evidence="5" type="ORF">HQ945_05485</name>
</gene>
<feature type="domain" description="HTH cro/C1-type" evidence="4">
    <location>
        <begin position="8"/>
        <end position="39"/>
    </location>
</feature>
<dbReference type="AlphaFoldDB" id="A0A849VPL9"/>
<evidence type="ECO:0000256" key="3">
    <source>
        <dbReference type="ARBA" id="ARBA00023163"/>
    </source>
</evidence>
<evidence type="ECO:0000313" key="6">
    <source>
        <dbReference type="Proteomes" id="UP000550508"/>
    </source>
</evidence>
<evidence type="ECO:0000259" key="4">
    <source>
        <dbReference type="PROSITE" id="PS50943"/>
    </source>
</evidence>
<dbReference type="InterPro" id="IPR001387">
    <property type="entry name" value="Cro/C1-type_HTH"/>
</dbReference>
<dbReference type="InterPro" id="IPR010982">
    <property type="entry name" value="Lambda_DNA-bd_dom_sf"/>
</dbReference>
<dbReference type="Gene3D" id="1.10.260.40">
    <property type="entry name" value="lambda repressor-like DNA-binding domains"/>
    <property type="match status" value="1"/>
</dbReference>
<dbReference type="Pfam" id="PF13384">
    <property type="entry name" value="HTH_23"/>
    <property type="match status" value="1"/>
</dbReference>
<dbReference type="GO" id="GO:0003677">
    <property type="term" value="F:DNA binding"/>
    <property type="evidence" value="ECO:0007669"/>
    <property type="project" value="UniProtKB-KW"/>
</dbReference>
<evidence type="ECO:0000256" key="2">
    <source>
        <dbReference type="ARBA" id="ARBA00023125"/>
    </source>
</evidence>
<dbReference type="Gene3D" id="2.10.109.10">
    <property type="entry name" value="Umud Fragment, subunit A"/>
    <property type="match status" value="1"/>
</dbReference>
<dbReference type="InterPro" id="IPR015927">
    <property type="entry name" value="Peptidase_S24_S26A/B/C"/>
</dbReference>
<reference evidence="5 6" key="1">
    <citation type="submission" date="2020-05" db="EMBL/GenBank/DDBJ databases">
        <authorList>
            <person name="Kim M.K."/>
        </authorList>
    </citation>
    <scope>NUCLEOTIDE SEQUENCE [LARGE SCALE GENOMIC DNA]</scope>
    <source>
        <strain evidence="5 6">BT25</strain>
    </source>
</reference>
<dbReference type="CDD" id="cd06529">
    <property type="entry name" value="S24_LexA-like"/>
    <property type="match status" value="1"/>
</dbReference>
<comment type="caution">
    <text evidence="5">The sequence shown here is derived from an EMBL/GenBank/DDBJ whole genome shotgun (WGS) entry which is preliminary data.</text>
</comment>
<dbReference type="PANTHER" id="PTHR40661:SF3">
    <property type="entry name" value="FELS-1 PROPHAGE TRANSCRIPTIONAL REGULATOR"/>
    <property type="match status" value="1"/>
</dbReference>
<proteinExistence type="predicted"/>
<dbReference type="Pfam" id="PF00717">
    <property type="entry name" value="Peptidase_S24"/>
    <property type="match status" value="1"/>
</dbReference>
<name>A0A849VPL9_9HYPH</name>
<evidence type="ECO:0000256" key="1">
    <source>
        <dbReference type="ARBA" id="ARBA00023015"/>
    </source>
</evidence>
<dbReference type="SUPFAM" id="SSF51306">
    <property type="entry name" value="LexA/Signal peptidase"/>
    <property type="match status" value="1"/>
</dbReference>
<dbReference type="EMBL" id="JABUMX010000001">
    <property type="protein sequence ID" value="NTS30699.1"/>
    <property type="molecule type" value="Genomic_DNA"/>
</dbReference>
<keyword evidence="2" id="KW-0238">DNA-binding</keyword>
<dbReference type="InterPro" id="IPR039418">
    <property type="entry name" value="LexA-like"/>
</dbReference>
<evidence type="ECO:0000313" key="5">
    <source>
        <dbReference type="EMBL" id="NTS30699.1"/>
    </source>
</evidence>
<dbReference type="PANTHER" id="PTHR40661">
    <property type="match status" value="1"/>
</dbReference>
<dbReference type="RefSeq" id="WP_174207771.1">
    <property type="nucleotide sequence ID" value="NZ_JABUMX010000001.1"/>
</dbReference>
<sequence length="213" mass="24254">MITIEEKLRAILKSTGWRQQHIAEKLNVTQATVSRWFSGSEPEGHRRDAINQMYDDLVNHEVRHLPEGTSVPLMGYLGAGAEVEPEYEQVPHEGLEQIEIPFHLPDDMIAFKVRGDSMLPVFKHDSVIVVYRDQKKPLEAFYGEEAAVRTQDGRRFIKTIMRGQLGVNLLSWNAAPIEDVVLDWVGEIFAVLPPSSIRKMSRHGIQGQLRFRG</sequence>
<keyword evidence="6" id="KW-1185">Reference proteome</keyword>